<evidence type="ECO:0000313" key="3">
    <source>
        <dbReference type="Proteomes" id="UP000198553"/>
    </source>
</evidence>
<dbReference type="OrthoDB" id="2835997at2"/>
<feature type="region of interest" description="Disordered" evidence="1">
    <location>
        <begin position="148"/>
        <end position="168"/>
    </location>
</feature>
<keyword evidence="3" id="KW-1185">Reference proteome</keyword>
<name>A0A1H7Z1R5_9BACI</name>
<reference evidence="3" key="1">
    <citation type="submission" date="2016-10" db="EMBL/GenBank/DDBJ databases">
        <authorList>
            <person name="Varghese N."/>
            <person name="Submissions S."/>
        </authorList>
    </citation>
    <scope>NUCLEOTIDE SEQUENCE [LARGE SCALE GENOMIC DNA]</scope>
    <source>
        <strain evidence="3">B48,IBRC-M 10115,DSM 25386,CECT 8001</strain>
    </source>
</reference>
<proteinExistence type="predicted"/>
<dbReference type="Proteomes" id="UP000198553">
    <property type="component" value="Unassembled WGS sequence"/>
</dbReference>
<feature type="compositionally biased region" description="Polar residues" evidence="1">
    <location>
        <begin position="151"/>
        <end position="162"/>
    </location>
</feature>
<dbReference type="EMBL" id="FOBW01000003">
    <property type="protein sequence ID" value="SEM52522.1"/>
    <property type="molecule type" value="Genomic_DNA"/>
</dbReference>
<sequence length="227" mass="26041">MKLYQVRKGQFVYFNNELHRVYSVKPIYKQSVHLIRLKDLSQHLTNASEVEKYKPQHNDSFIFNHRAYTLHKDKRAESGDHILITNPSPDYMDHYTLNEIEIVSSVEPKGVITNKSNGVKHSEYILMVPGRDKDSNPIDYFDKNMADDLTGNDSDQSTTSIQGEMPNIGDVYKKQGSDPSIEAMIVAIHGETIFLGNNLELSLSELNDSEKWEFQYSLLEGVIIEEE</sequence>
<evidence type="ECO:0000313" key="2">
    <source>
        <dbReference type="EMBL" id="SEM52522.1"/>
    </source>
</evidence>
<dbReference type="RefSeq" id="WP_090742421.1">
    <property type="nucleotide sequence ID" value="NZ_FOBW01000003.1"/>
</dbReference>
<accession>A0A1H7Z1R5</accession>
<dbReference type="AlphaFoldDB" id="A0A1H7Z1R5"/>
<evidence type="ECO:0000256" key="1">
    <source>
        <dbReference type="SAM" id="MobiDB-lite"/>
    </source>
</evidence>
<gene>
    <name evidence="2" type="ORF">SAMN05192533_103242</name>
</gene>
<protein>
    <submittedName>
        <fullName evidence="2">Uncharacterized protein</fullName>
    </submittedName>
</protein>
<organism evidence="2 3">
    <name type="scientific">Mesobacillus persicus</name>
    <dbReference type="NCBI Taxonomy" id="930146"/>
    <lineage>
        <taxon>Bacteria</taxon>
        <taxon>Bacillati</taxon>
        <taxon>Bacillota</taxon>
        <taxon>Bacilli</taxon>
        <taxon>Bacillales</taxon>
        <taxon>Bacillaceae</taxon>
        <taxon>Mesobacillus</taxon>
    </lineage>
</organism>